<gene>
    <name evidence="6" type="ORF">FHR92_000194</name>
</gene>
<protein>
    <submittedName>
        <fullName evidence="6">Multidrug efflux pump subunit AcrA (Membrane-fusion protein)</fullName>
    </submittedName>
</protein>
<evidence type="ECO:0000259" key="5">
    <source>
        <dbReference type="Pfam" id="PF25989"/>
    </source>
</evidence>
<proteinExistence type="inferred from homology"/>
<dbReference type="PANTHER" id="PTHR30469">
    <property type="entry name" value="MULTIDRUG RESISTANCE PROTEIN MDTA"/>
    <property type="match status" value="1"/>
</dbReference>
<keyword evidence="2" id="KW-0175">Coiled coil</keyword>
<dbReference type="GO" id="GO:0015562">
    <property type="term" value="F:efflux transmembrane transporter activity"/>
    <property type="evidence" value="ECO:0007669"/>
    <property type="project" value="TreeGrafter"/>
</dbReference>
<evidence type="ECO:0000259" key="4">
    <source>
        <dbReference type="Pfam" id="PF25954"/>
    </source>
</evidence>
<feature type="domain" description="CusB-like beta-barrel" evidence="4">
    <location>
        <begin position="197"/>
        <end position="268"/>
    </location>
</feature>
<dbReference type="Pfam" id="PF25989">
    <property type="entry name" value="YknX_C"/>
    <property type="match status" value="1"/>
</dbReference>
<dbReference type="NCBIfam" id="TIGR01730">
    <property type="entry name" value="RND_mfp"/>
    <property type="match status" value="1"/>
</dbReference>
<dbReference type="EMBL" id="JACJIP010000001">
    <property type="protein sequence ID" value="MBA9083751.1"/>
    <property type="molecule type" value="Genomic_DNA"/>
</dbReference>
<sequence length="345" mass="38638">MMKWAIRRGRSITLAGISLLLIIISGCTTTNETNPLTSEEKVLTQVKVTEVKGYDFGDPKQLMGEVTAKQKMDVATRVSGEVKTLYVKRGDHVKKGQKILSFNNERLKILQEKQQQELKYLQSQYALAVREDTGIEQLTLQMEQAVLALKEINLDQKNQTVVAPIDGVITQLSTIEGSAVVEGTPVATIQQLDPVVIVIKLSEYDLGLIKLNQQLDFNLVQPSGTFQGKVTYISPVIDMETKAFNAEVEVKNEKDQLKAGMQVSTILDKKEDQNILALPSKTIVWEDDNSFVFVLKETKVEKRQVELGRVKENLQEIISGVKEGEKVVTEGHSRLKDQEEVQVIE</sequence>
<organism evidence="6 7">
    <name type="scientific">Fontibacillus solani</name>
    <dbReference type="NCBI Taxonomy" id="1572857"/>
    <lineage>
        <taxon>Bacteria</taxon>
        <taxon>Bacillati</taxon>
        <taxon>Bacillota</taxon>
        <taxon>Bacilli</taxon>
        <taxon>Bacillales</taxon>
        <taxon>Paenibacillaceae</taxon>
        <taxon>Fontibacillus</taxon>
    </lineage>
</organism>
<name>A0A7W3XPW4_9BACL</name>
<dbReference type="InterPro" id="IPR006143">
    <property type="entry name" value="RND_pump_MFP"/>
</dbReference>
<dbReference type="GO" id="GO:1990281">
    <property type="term" value="C:efflux pump complex"/>
    <property type="evidence" value="ECO:0007669"/>
    <property type="project" value="TreeGrafter"/>
</dbReference>
<dbReference type="AlphaFoldDB" id="A0A7W3XPW4"/>
<comment type="caution">
    <text evidence="6">The sequence shown here is derived from an EMBL/GenBank/DDBJ whole genome shotgun (WGS) entry which is preliminary data.</text>
</comment>
<evidence type="ECO:0000256" key="1">
    <source>
        <dbReference type="ARBA" id="ARBA00009477"/>
    </source>
</evidence>
<dbReference type="PROSITE" id="PS51257">
    <property type="entry name" value="PROKAR_LIPOPROTEIN"/>
    <property type="match status" value="1"/>
</dbReference>
<dbReference type="Gene3D" id="2.40.50.100">
    <property type="match status" value="1"/>
</dbReference>
<accession>A0A7W3XPW4</accession>
<evidence type="ECO:0000313" key="7">
    <source>
        <dbReference type="Proteomes" id="UP000567067"/>
    </source>
</evidence>
<dbReference type="InterPro" id="IPR058637">
    <property type="entry name" value="YknX-like_C"/>
</dbReference>
<feature type="domain" description="Multidrug resistance protein MdtA-like barrel-sandwich hybrid" evidence="3">
    <location>
        <begin position="71"/>
        <end position="188"/>
    </location>
</feature>
<dbReference type="Pfam" id="PF25917">
    <property type="entry name" value="BSH_RND"/>
    <property type="match status" value="1"/>
</dbReference>
<feature type="coiled-coil region" evidence="2">
    <location>
        <begin position="104"/>
        <end position="155"/>
    </location>
</feature>
<dbReference type="RefSeq" id="WP_182533899.1">
    <property type="nucleotide sequence ID" value="NZ_JACJIP010000001.1"/>
</dbReference>
<dbReference type="SUPFAM" id="SSF111369">
    <property type="entry name" value="HlyD-like secretion proteins"/>
    <property type="match status" value="1"/>
</dbReference>
<keyword evidence="7" id="KW-1185">Reference proteome</keyword>
<evidence type="ECO:0000313" key="6">
    <source>
        <dbReference type="EMBL" id="MBA9083751.1"/>
    </source>
</evidence>
<evidence type="ECO:0000256" key="2">
    <source>
        <dbReference type="SAM" id="Coils"/>
    </source>
</evidence>
<dbReference type="Gene3D" id="2.40.30.170">
    <property type="match status" value="1"/>
</dbReference>
<evidence type="ECO:0000259" key="3">
    <source>
        <dbReference type="Pfam" id="PF25917"/>
    </source>
</evidence>
<comment type="similarity">
    <text evidence="1">Belongs to the membrane fusion protein (MFP) (TC 8.A.1) family.</text>
</comment>
<feature type="domain" description="YknX-like C-terminal permuted SH3-like" evidence="5">
    <location>
        <begin position="276"/>
        <end position="343"/>
    </location>
</feature>
<dbReference type="PANTHER" id="PTHR30469:SF33">
    <property type="entry name" value="SLR1207 PROTEIN"/>
    <property type="match status" value="1"/>
</dbReference>
<dbReference type="Gene3D" id="2.40.420.20">
    <property type="match status" value="1"/>
</dbReference>
<dbReference type="InterPro" id="IPR058792">
    <property type="entry name" value="Beta-barrel_RND_2"/>
</dbReference>
<dbReference type="Pfam" id="PF25954">
    <property type="entry name" value="Beta-barrel_RND_2"/>
    <property type="match status" value="1"/>
</dbReference>
<reference evidence="6 7" key="1">
    <citation type="submission" date="2020-08" db="EMBL/GenBank/DDBJ databases">
        <title>Genomic Encyclopedia of Type Strains, Phase III (KMG-III): the genomes of soil and plant-associated and newly described type strains.</title>
        <authorList>
            <person name="Whitman W."/>
        </authorList>
    </citation>
    <scope>NUCLEOTIDE SEQUENCE [LARGE SCALE GENOMIC DNA]</scope>
    <source>
        <strain evidence="6 7">CECT 8693</strain>
    </source>
</reference>
<dbReference type="InterPro" id="IPR058625">
    <property type="entry name" value="MdtA-like_BSH"/>
</dbReference>
<dbReference type="Proteomes" id="UP000567067">
    <property type="component" value="Unassembled WGS sequence"/>
</dbReference>